<dbReference type="InterPro" id="IPR036097">
    <property type="entry name" value="HisK_dim/P_sf"/>
</dbReference>
<dbReference type="GO" id="GO:0016020">
    <property type="term" value="C:membrane"/>
    <property type="evidence" value="ECO:0007669"/>
    <property type="project" value="UniProtKB-SubCell"/>
</dbReference>
<evidence type="ECO:0000256" key="5">
    <source>
        <dbReference type="ARBA" id="ARBA00022679"/>
    </source>
</evidence>
<keyword evidence="6" id="KW-0418">Kinase</keyword>
<dbReference type="InterPro" id="IPR003594">
    <property type="entry name" value="HATPase_dom"/>
</dbReference>
<dbReference type="SUPFAM" id="SSF47384">
    <property type="entry name" value="Homodimeric domain of signal transducing histidine kinase"/>
    <property type="match status" value="1"/>
</dbReference>
<dbReference type="InterPro" id="IPR050736">
    <property type="entry name" value="Sensor_HK_Regulatory"/>
</dbReference>
<keyword evidence="5" id="KW-0808">Transferase</keyword>
<dbReference type="PROSITE" id="PS50885">
    <property type="entry name" value="HAMP"/>
    <property type="match status" value="1"/>
</dbReference>
<reference evidence="12" key="1">
    <citation type="submission" date="2022-06" db="EMBL/GenBank/DDBJ databases">
        <title>CFH 74404 Thermomicrobiaceae sp.</title>
        <authorList>
            <person name="Ming H."/>
            <person name="Li W.-J."/>
            <person name="Zhao Z."/>
        </authorList>
    </citation>
    <scope>NUCLEOTIDE SEQUENCE</scope>
    <source>
        <strain evidence="12">CFH 74404</strain>
    </source>
</reference>
<keyword evidence="8 9" id="KW-0472">Membrane</keyword>
<dbReference type="InterPro" id="IPR003660">
    <property type="entry name" value="HAMP_dom"/>
</dbReference>
<dbReference type="EC" id="2.7.13.3" evidence="3"/>
<dbReference type="InterPro" id="IPR003661">
    <property type="entry name" value="HisK_dim/P_dom"/>
</dbReference>
<dbReference type="AlphaFoldDB" id="A0AA41WCH7"/>
<feature type="transmembrane region" description="Helical" evidence="9">
    <location>
        <begin position="215"/>
        <end position="248"/>
    </location>
</feature>
<dbReference type="SMART" id="SM00388">
    <property type="entry name" value="HisKA"/>
    <property type="match status" value="1"/>
</dbReference>
<feature type="domain" description="HAMP" evidence="11">
    <location>
        <begin position="250"/>
        <end position="302"/>
    </location>
</feature>
<evidence type="ECO:0000313" key="12">
    <source>
        <dbReference type="EMBL" id="MCM8747760.1"/>
    </source>
</evidence>
<evidence type="ECO:0000256" key="7">
    <source>
        <dbReference type="ARBA" id="ARBA00023012"/>
    </source>
</evidence>
<organism evidence="12 13">
    <name type="scientific">Thermalbibacter longus</name>
    <dbReference type="NCBI Taxonomy" id="2951981"/>
    <lineage>
        <taxon>Bacteria</taxon>
        <taxon>Pseudomonadati</taxon>
        <taxon>Thermomicrobiota</taxon>
        <taxon>Thermomicrobia</taxon>
        <taxon>Thermomicrobiales</taxon>
        <taxon>Thermomicrobiaceae</taxon>
        <taxon>Thermalbibacter</taxon>
    </lineage>
</organism>
<evidence type="ECO:0000256" key="9">
    <source>
        <dbReference type="SAM" id="Phobius"/>
    </source>
</evidence>
<dbReference type="Gene3D" id="6.10.340.10">
    <property type="match status" value="1"/>
</dbReference>
<dbReference type="CDD" id="cd06225">
    <property type="entry name" value="HAMP"/>
    <property type="match status" value="1"/>
</dbReference>
<dbReference type="SUPFAM" id="SSF55874">
    <property type="entry name" value="ATPase domain of HSP90 chaperone/DNA topoisomerase II/histidine kinase"/>
    <property type="match status" value="1"/>
</dbReference>
<keyword evidence="7" id="KW-0902">Two-component regulatory system</keyword>
<dbReference type="Proteomes" id="UP001165306">
    <property type="component" value="Unassembled WGS sequence"/>
</dbReference>
<evidence type="ECO:0000256" key="3">
    <source>
        <dbReference type="ARBA" id="ARBA00012438"/>
    </source>
</evidence>
<evidence type="ECO:0000259" key="11">
    <source>
        <dbReference type="PROSITE" id="PS50885"/>
    </source>
</evidence>
<dbReference type="GO" id="GO:0000155">
    <property type="term" value="F:phosphorelay sensor kinase activity"/>
    <property type="evidence" value="ECO:0007669"/>
    <property type="project" value="InterPro"/>
</dbReference>
<name>A0AA41WCH7_9BACT</name>
<dbReference type="GO" id="GO:0005524">
    <property type="term" value="F:ATP binding"/>
    <property type="evidence" value="ECO:0007669"/>
    <property type="project" value="UniProtKB-KW"/>
</dbReference>
<evidence type="ECO:0000256" key="2">
    <source>
        <dbReference type="ARBA" id="ARBA00004370"/>
    </source>
</evidence>
<dbReference type="PROSITE" id="PS50109">
    <property type="entry name" value="HIS_KIN"/>
    <property type="match status" value="1"/>
</dbReference>
<dbReference type="CDD" id="cd00082">
    <property type="entry name" value="HisKA"/>
    <property type="match status" value="1"/>
</dbReference>
<keyword evidence="9" id="KW-1133">Transmembrane helix</keyword>
<keyword evidence="4" id="KW-0597">Phosphoprotein</keyword>
<dbReference type="Pfam" id="PF00672">
    <property type="entry name" value="HAMP"/>
    <property type="match status" value="1"/>
</dbReference>
<dbReference type="PRINTS" id="PR00344">
    <property type="entry name" value="BCTRLSENSOR"/>
</dbReference>
<comment type="caution">
    <text evidence="12">The sequence shown here is derived from an EMBL/GenBank/DDBJ whole genome shotgun (WGS) entry which is preliminary data.</text>
</comment>
<dbReference type="InterPro" id="IPR005467">
    <property type="entry name" value="His_kinase_dom"/>
</dbReference>
<proteinExistence type="predicted"/>
<gene>
    <name evidence="12" type="ORF">NET02_01210</name>
</gene>
<dbReference type="Pfam" id="PF02518">
    <property type="entry name" value="HATPase_c"/>
    <property type="match status" value="1"/>
</dbReference>
<dbReference type="SMART" id="SM00304">
    <property type="entry name" value="HAMP"/>
    <property type="match status" value="1"/>
</dbReference>
<dbReference type="Gene3D" id="3.30.565.10">
    <property type="entry name" value="Histidine kinase-like ATPase, C-terminal domain"/>
    <property type="match status" value="1"/>
</dbReference>
<comment type="subcellular location">
    <subcellularLocation>
        <location evidence="2">Membrane</location>
    </subcellularLocation>
</comment>
<dbReference type="CDD" id="cd00075">
    <property type="entry name" value="HATPase"/>
    <property type="match status" value="1"/>
</dbReference>
<evidence type="ECO:0000256" key="8">
    <source>
        <dbReference type="ARBA" id="ARBA00023136"/>
    </source>
</evidence>
<dbReference type="InterPro" id="IPR004358">
    <property type="entry name" value="Sig_transdc_His_kin-like_C"/>
</dbReference>
<keyword evidence="13" id="KW-1185">Reference proteome</keyword>
<evidence type="ECO:0000259" key="10">
    <source>
        <dbReference type="PROSITE" id="PS50109"/>
    </source>
</evidence>
<accession>A0AA41WCH7</accession>
<keyword evidence="12" id="KW-0547">Nucleotide-binding</keyword>
<dbReference type="PANTHER" id="PTHR43711:SF1">
    <property type="entry name" value="HISTIDINE KINASE 1"/>
    <property type="match status" value="1"/>
</dbReference>
<evidence type="ECO:0000256" key="6">
    <source>
        <dbReference type="ARBA" id="ARBA00022777"/>
    </source>
</evidence>
<sequence>MKPWGRARAWVGSMRERFATRLGWKLAASHLVVVLLTLVLLIALLGLLSIVSSRLTRNSGPSLVYDPDMAELTRILATLMREHLASGDTDELTALLEQLKPEVYTGSGPLGGSLNPGTGIVLATPDGTVLAASGIPRATTGTPLASLDPPELGSVLQAALAGERDISRLGPLMQHAGGGQMLVSAYPITDQEGRVIGALGLRTRPPELGSTGVPLTFVVVAISVSLIALLLTAAIPAGLLSSGAGFLLARSFGRRLAALEEATEAMARGDLSRRVAVTSRDELGRLAERFNLLAERLQEIERRRRAFVANVSHELRTPLAVIRGHVETQLERLSTQNGSADLRETLQIIGREAETLDDLVDDLFTLTRLEEEALPLAPTSISLASVAQEAVEAIRALALAHGRISVRSLVPPDLPMVLADRTRLRQVLNNLLHNALRHTPDGGVVVVEARATGGEIEVAVTDTGTGIAPEELPHIFDRYYRSERSGRHQGGSGLGLAIVKQLVEAQGGRAGPRVAPARARAYTSRCRWRLVSRAPLVDHTTSLPPAPGRQSVCRRAIRPQGKSALPLSSRS</sequence>
<feature type="domain" description="Histidine kinase" evidence="10">
    <location>
        <begin position="310"/>
        <end position="509"/>
    </location>
</feature>
<evidence type="ECO:0000313" key="13">
    <source>
        <dbReference type="Proteomes" id="UP001165306"/>
    </source>
</evidence>
<keyword evidence="9" id="KW-0812">Transmembrane</keyword>
<protein>
    <recommendedName>
        <fullName evidence="3">histidine kinase</fullName>
        <ecNumber evidence="3">2.7.13.3</ecNumber>
    </recommendedName>
</protein>
<dbReference type="FunFam" id="1.10.287.130:FF:000001">
    <property type="entry name" value="Two-component sensor histidine kinase"/>
    <property type="match status" value="1"/>
</dbReference>
<dbReference type="InterPro" id="IPR036890">
    <property type="entry name" value="HATPase_C_sf"/>
</dbReference>
<dbReference type="SUPFAM" id="SSF158472">
    <property type="entry name" value="HAMP domain-like"/>
    <property type="match status" value="1"/>
</dbReference>
<dbReference type="Pfam" id="PF00512">
    <property type="entry name" value="HisKA"/>
    <property type="match status" value="1"/>
</dbReference>
<dbReference type="Gene3D" id="1.10.287.130">
    <property type="match status" value="1"/>
</dbReference>
<comment type="catalytic activity">
    <reaction evidence="1">
        <text>ATP + protein L-histidine = ADP + protein N-phospho-L-histidine.</text>
        <dbReference type="EC" id="2.7.13.3"/>
    </reaction>
</comment>
<evidence type="ECO:0000256" key="4">
    <source>
        <dbReference type="ARBA" id="ARBA00022553"/>
    </source>
</evidence>
<keyword evidence="12" id="KW-0067">ATP-binding</keyword>
<dbReference type="SMART" id="SM00387">
    <property type="entry name" value="HATPase_c"/>
    <property type="match status" value="1"/>
</dbReference>
<dbReference type="FunFam" id="3.30.565.10:FF:000006">
    <property type="entry name" value="Sensor histidine kinase WalK"/>
    <property type="match status" value="1"/>
</dbReference>
<evidence type="ECO:0000256" key="1">
    <source>
        <dbReference type="ARBA" id="ARBA00000085"/>
    </source>
</evidence>
<dbReference type="RefSeq" id="WP_284055546.1">
    <property type="nucleotide sequence ID" value="NZ_JAMSLR010000001.1"/>
</dbReference>
<dbReference type="PANTHER" id="PTHR43711">
    <property type="entry name" value="TWO-COMPONENT HISTIDINE KINASE"/>
    <property type="match status" value="1"/>
</dbReference>
<dbReference type="EMBL" id="JAMSLR010000001">
    <property type="protein sequence ID" value="MCM8747760.1"/>
    <property type="molecule type" value="Genomic_DNA"/>
</dbReference>